<comment type="caution">
    <text evidence="4">The sequence shown here is derived from an EMBL/GenBank/DDBJ whole genome shotgun (WGS) entry which is preliminary data.</text>
</comment>
<organism evidence="4 5">
    <name type="scientific">Cupriavidus pampae</name>
    <dbReference type="NCBI Taxonomy" id="659251"/>
    <lineage>
        <taxon>Bacteria</taxon>
        <taxon>Pseudomonadati</taxon>
        <taxon>Pseudomonadota</taxon>
        <taxon>Betaproteobacteria</taxon>
        <taxon>Burkholderiales</taxon>
        <taxon>Burkholderiaceae</taxon>
        <taxon>Cupriavidus</taxon>
    </lineage>
</organism>
<evidence type="ECO:0000313" key="4">
    <source>
        <dbReference type="EMBL" id="CAG9182990.1"/>
    </source>
</evidence>
<dbReference type="Proteomes" id="UP000706525">
    <property type="component" value="Unassembled WGS sequence"/>
</dbReference>
<evidence type="ECO:0000256" key="2">
    <source>
        <dbReference type="ARBA" id="ARBA00022801"/>
    </source>
</evidence>
<dbReference type="RefSeq" id="WP_223993707.1">
    <property type="nucleotide sequence ID" value="NZ_CAJZAG010000011.1"/>
</dbReference>
<dbReference type="SUPFAM" id="SSF53474">
    <property type="entry name" value="alpha/beta-Hydrolases"/>
    <property type="match status" value="1"/>
</dbReference>
<gene>
    <name evidence="4" type="primary">mlhB</name>
    <name evidence="4" type="ORF">LMG32289_05244</name>
</gene>
<evidence type="ECO:0000313" key="5">
    <source>
        <dbReference type="Proteomes" id="UP000706525"/>
    </source>
</evidence>
<dbReference type="GO" id="GO:0016787">
    <property type="term" value="F:hydrolase activity"/>
    <property type="evidence" value="ECO:0007669"/>
    <property type="project" value="UniProtKB-KW"/>
</dbReference>
<feature type="domain" description="Alpha/beta hydrolase fold-3" evidence="3">
    <location>
        <begin position="83"/>
        <end position="288"/>
    </location>
</feature>
<sequence>MPATTTQTMPLSAEEREAERTLLESFVRYWSAHANDDLRTTYDGFIAATPPAADVIAVAVHDGEISGWWLLPPGQERAGDAAILYLHGGAYVLGSATAYRHFASQIAARTNRPVFVLDYPLAPEHAMPAAHDTAVAAAQWLARSGVQRLAVIGDSAGGGLSLSVLATLTRASTAGEQSVPTLAAGAMFSPWTDLSLCSPSMTDPAIRDVLLTRAYLADSAEKYLGFAAPTDPMASPLFGIPAGMPPLYIQVGSEELLRDDATRYAQQAREQGNTVSVEIWEGLHHVFQFNVVELASARSALDRVAGFLTGRL</sequence>
<reference evidence="4 5" key="1">
    <citation type="submission" date="2021-08" db="EMBL/GenBank/DDBJ databases">
        <authorList>
            <person name="Peeters C."/>
        </authorList>
    </citation>
    <scope>NUCLEOTIDE SEQUENCE [LARGE SCALE GENOMIC DNA]</scope>
    <source>
        <strain evidence="4 5">LMG 32289</strain>
    </source>
</reference>
<dbReference type="InterPro" id="IPR002168">
    <property type="entry name" value="Lipase_GDXG_HIS_AS"/>
</dbReference>
<dbReference type="InterPro" id="IPR013094">
    <property type="entry name" value="AB_hydrolase_3"/>
</dbReference>
<evidence type="ECO:0000259" key="3">
    <source>
        <dbReference type="Pfam" id="PF07859"/>
    </source>
</evidence>
<name>A0ABM8XRN6_9BURK</name>
<keyword evidence="5" id="KW-1185">Reference proteome</keyword>
<accession>A0ABM8XRN6</accession>
<evidence type="ECO:0000256" key="1">
    <source>
        <dbReference type="ARBA" id="ARBA00010515"/>
    </source>
</evidence>
<dbReference type="InterPro" id="IPR050300">
    <property type="entry name" value="GDXG_lipolytic_enzyme"/>
</dbReference>
<keyword evidence="2 4" id="KW-0378">Hydrolase</keyword>
<dbReference type="PANTHER" id="PTHR48081:SF30">
    <property type="entry name" value="ACETYL-HYDROLASE LIPR-RELATED"/>
    <property type="match status" value="1"/>
</dbReference>
<dbReference type="EMBL" id="CAJZAG010000011">
    <property type="protein sequence ID" value="CAG9182990.1"/>
    <property type="molecule type" value="Genomic_DNA"/>
</dbReference>
<comment type="similarity">
    <text evidence="1">Belongs to the 'GDXG' lipolytic enzyme family.</text>
</comment>
<dbReference type="InterPro" id="IPR029058">
    <property type="entry name" value="AB_hydrolase_fold"/>
</dbReference>
<dbReference type="Pfam" id="PF07859">
    <property type="entry name" value="Abhydrolase_3"/>
    <property type="match status" value="1"/>
</dbReference>
<dbReference type="PROSITE" id="PS01173">
    <property type="entry name" value="LIPASE_GDXG_HIS"/>
    <property type="match status" value="1"/>
</dbReference>
<proteinExistence type="inferred from homology"/>
<dbReference type="Gene3D" id="3.40.50.1820">
    <property type="entry name" value="alpha/beta hydrolase"/>
    <property type="match status" value="1"/>
</dbReference>
<dbReference type="EC" id="3.1.1.83" evidence="4"/>
<dbReference type="PANTHER" id="PTHR48081">
    <property type="entry name" value="AB HYDROLASE SUPERFAMILY PROTEIN C4A8.06C"/>
    <property type="match status" value="1"/>
</dbReference>
<protein>
    <submittedName>
        <fullName evidence="4">Monoterpene epsilon-lactone hydrolase</fullName>
        <ecNumber evidence="4">3.1.1.83</ecNumber>
    </submittedName>
</protein>